<dbReference type="EMBL" id="LS483447">
    <property type="protein sequence ID" value="SQH73589.1"/>
    <property type="molecule type" value="Genomic_DNA"/>
</dbReference>
<keyword evidence="3 5" id="KW-1133">Transmembrane helix</keyword>
<dbReference type="Pfam" id="PF02674">
    <property type="entry name" value="Colicin_V"/>
    <property type="match status" value="1"/>
</dbReference>
<feature type="transmembrane region" description="Helical" evidence="5">
    <location>
        <begin position="105"/>
        <end position="123"/>
    </location>
</feature>
<dbReference type="InterPro" id="IPR003825">
    <property type="entry name" value="Colicin-V_CvpA"/>
</dbReference>
<feature type="transmembrane region" description="Helical" evidence="5">
    <location>
        <begin position="64"/>
        <end position="85"/>
    </location>
</feature>
<dbReference type="KEGG" id="pcre:NCTC12858_01452"/>
<dbReference type="Proteomes" id="UP000249300">
    <property type="component" value="Chromosome 1"/>
</dbReference>
<evidence type="ECO:0000256" key="2">
    <source>
        <dbReference type="ARBA" id="ARBA00022692"/>
    </source>
</evidence>
<dbReference type="RefSeq" id="WP_023940343.1">
    <property type="nucleotide sequence ID" value="NZ_JQJB01000013.1"/>
</dbReference>
<name>A0A0A2FFB6_9PORP</name>
<reference evidence="6 7" key="1">
    <citation type="submission" date="2018-06" db="EMBL/GenBank/DDBJ databases">
        <authorList>
            <consortium name="Pathogen Informatics"/>
            <person name="Doyle S."/>
        </authorList>
    </citation>
    <scope>NUCLEOTIDE SEQUENCE [LARGE SCALE GENOMIC DNA]</scope>
    <source>
        <strain evidence="6 7">NCTC12858</strain>
    </source>
</reference>
<keyword evidence="4 5" id="KW-0472">Membrane</keyword>
<dbReference type="GO" id="GO:0016020">
    <property type="term" value="C:membrane"/>
    <property type="evidence" value="ECO:0007669"/>
    <property type="project" value="UniProtKB-SubCell"/>
</dbReference>
<evidence type="ECO:0000256" key="4">
    <source>
        <dbReference type="ARBA" id="ARBA00023136"/>
    </source>
</evidence>
<evidence type="ECO:0000256" key="3">
    <source>
        <dbReference type="ARBA" id="ARBA00022989"/>
    </source>
</evidence>
<comment type="subcellular location">
    <subcellularLocation>
        <location evidence="1">Membrane</location>
        <topology evidence="1">Multi-pass membrane protein</topology>
    </subcellularLocation>
</comment>
<sequence>MNWLDILIVLLLGIAFFRGWSKGLIRSAGTLLSVILAIAFYAVFSPFLADCLRSLSSGMSDTAILFVSKLFSIVLIVLAVSFVFIGVNKLINTSPLGLFNKFSGGLLHGVTVIFLLSLAFNAYDLADDLREKKEVDSSSARVNSLLYIPIRDILPTFVSFGLFSSKVNPA</sequence>
<accession>A0A0A2FFB6</accession>
<dbReference type="eggNOG" id="COG1286">
    <property type="taxonomic scope" value="Bacteria"/>
</dbReference>
<protein>
    <submittedName>
        <fullName evidence="6">Colicin V production protein</fullName>
    </submittedName>
</protein>
<gene>
    <name evidence="6" type="ORF">NCTC12858_01452</name>
</gene>
<proteinExistence type="predicted"/>
<dbReference type="STRING" id="393921.HQ45_08870"/>
<evidence type="ECO:0000256" key="1">
    <source>
        <dbReference type="ARBA" id="ARBA00004141"/>
    </source>
</evidence>
<dbReference type="AlphaFoldDB" id="A0A0A2FFB6"/>
<dbReference type="GO" id="GO:0009403">
    <property type="term" value="P:toxin biosynthetic process"/>
    <property type="evidence" value="ECO:0007669"/>
    <property type="project" value="InterPro"/>
</dbReference>
<evidence type="ECO:0000313" key="6">
    <source>
        <dbReference type="EMBL" id="SQH73589.1"/>
    </source>
</evidence>
<keyword evidence="7" id="KW-1185">Reference proteome</keyword>
<keyword evidence="2 5" id="KW-0812">Transmembrane</keyword>
<evidence type="ECO:0000256" key="5">
    <source>
        <dbReference type="SAM" id="Phobius"/>
    </source>
</evidence>
<organism evidence="6 7">
    <name type="scientific">Porphyromonas crevioricanis</name>
    <dbReference type="NCBI Taxonomy" id="393921"/>
    <lineage>
        <taxon>Bacteria</taxon>
        <taxon>Pseudomonadati</taxon>
        <taxon>Bacteroidota</taxon>
        <taxon>Bacteroidia</taxon>
        <taxon>Bacteroidales</taxon>
        <taxon>Porphyromonadaceae</taxon>
        <taxon>Porphyromonas</taxon>
    </lineage>
</organism>
<dbReference type="OrthoDB" id="9799585at2"/>
<feature type="transmembrane region" description="Helical" evidence="5">
    <location>
        <begin position="31"/>
        <end position="52"/>
    </location>
</feature>
<evidence type="ECO:0000313" key="7">
    <source>
        <dbReference type="Proteomes" id="UP000249300"/>
    </source>
</evidence>